<evidence type="ECO:0000313" key="1">
    <source>
        <dbReference type="EMBL" id="SPC06598.1"/>
    </source>
</evidence>
<dbReference type="EMBL" id="OGUS01000066">
    <property type="protein sequence ID" value="SPC06598.1"/>
    <property type="molecule type" value="Genomic_DNA"/>
</dbReference>
<reference evidence="1" key="2">
    <citation type="submission" date="2018-01" db="EMBL/GenBank/DDBJ databases">
        <authorList>
            <person name="Clerissi C."/>
        </authorList>
    </citation>
    <scope>NUCLEOTIDE SEQUENCE</scope>
    <source>
        <strain evidence="1">Cupriavidus oxalaticus LMG 2235</strain>
    </source>
</reference>
<dbReference type="EMBL" id="OGUS01000115">
    <property type="protein sequence ID" value="SPC12422.1"/>
    <property type="molecule type" value="Genomic_DNA"/>
</dbReference>
<gene>
    <name evidence="2" type="ORF">CO2235_150077</name>
    <name evidence="1" type="ORF">CO2235_U600043</name>
</gene>
<reference evidence="3" key="1">
    <citation type="submission" date="2018-01" db="EMBL/GenBank/DDBJ databases">
        <authorList>
            <person name="Gaut B.S."/>
            <person name="Morton B.R."/>
            <person name="Clegg M.T."/>
            <person name="Duvall M.R."/>
        </authorList>
    </citation>
    <scope>NUCLEOTIDE SEQUENCE [LARGE SCALE GENOMIC DNA]</scope>
</reference>
<evidence type="ECO:0000313" key="3">
    <source>
        <dbReference type="Proteomes" id="UP000256862"/>
    </source>
</evidence>
<protein>
    <submittedName>
        <fullName evidence="1">Uncharacterized protein</fullName>
    </submittedName>
</protein>
<dbReference type="AlphaFoldDB" id="A0A375FNW7"/>
<evidence type="ECO:0000313" key="2">
    <source>
        <dbReference type="EMBL" id="SPC12422.1"/>
    </source>
</evidence>
<comment type="caution">
    <text evidence="1">The sequence shown here is derived from an EMBL/GenBank/DDBJ whole genome shotgun (WGS) entry which is preliminary data.</text>
</comment>
<dbReference type="Proteomes" id="UP000256862">
    <property type="component" value="Chromosome CO2235"/>
</dbReference>
<sequence length="23" mass="2771">MKLSDARLRIKPILEQKIYKNNV</sequence>
<name>A0A375FNW7_9BURK</name>
<accession>A0A375FNW7</accession>
<organism evidence="1 3">
    <name type="scientific">Cupriavidus oxalaticus</name>
    <dbReference type="NCBI Taxonomy" id="96344"/>
    <lineage>
        <taxon>Bacteria</taxon>
        <taxon>Pseudomonadati</taxon>
        <taxon>Pseudomonadota</taxon>
        <taxon>Betaproteobacteria</taxon>
        <taxon>Burkholderiales</taxon>
        <taxon>Burkholderiaceae</taxon>
        <taxon>Cupriavidus</taxon>
    </lineage>
</organism>
<proteinExistence type="predicted"/>